<dbReference type="Gene3D" id="1.10.443.10">
    <property type="entry name" value="Intergrase catalytic core"/>
    <property type="match status" value="1"/>
</dbReference>
<dbReference type="AlphaFoldDB" id="X1TNG5"/>
<name>X1TNG5_9ZZZZ</name>
<keyword evidence="1" id="KW-0233">DNA recombination</keyword>
<evidence type="ECO:0000313" key="3">
    <source>
        <dbReference type="EMBL" id="GAJ06804.1"/>
    </source>
</evidence>
<evidence type="ECO:0000259" key="2">
    <source>
        <dbReference type="PROSITE" id="PS51898"/>
    </source>
</evidence>
<proteinExistence type="predicted"/>
<feature type="domain" description="Tyr recombinase" evidence="2">
    <location>
        <begin position="1"/>
        <end position="57"/>
    </location>
</feature>
<dbReference type="GO" id="GO:0006310">
    <property type="term" value="P:DNA recombination"/>
    <property type="evidence" value="ECO:0007669"/>
    <property type="project" value="UniProtKB-KW"/>
</dbReference>
<gene>
    <name evidence="3" type="ORF">S12H4_45139</name>
</gene>
<dbReference type="InterPro" id="IPR002104">
    <property type="entry name" value="Integrase_catalytic"/>
</dbReference>
<dbReference type="GO" id="GO:0015074">
    <property type="term" value="P:DNA integration"/>
    <property type="evidence" value="ECO:0007669"/>
    <property type="project" value="InterPro"/>
</dbReference>
<dbReference type="PROSITE" id="PS51898">
    <property type="entry name" value="TYR_RECOMBINASE"/>
    <property type="match status" value="1"/>
</dbReference>
<sequence length="65" mass="7518">HGVSPHRLRDAFAVRAMKIDDSGDGLRLLQEQMGHASFNTTARYRKVAGEELKDWYQKLWEEKSS</sequence>
<evidence type="ECO:0000256" key="1">
    <source>
        <dbReference type="ARBA" id="ARBA00023172"/>
    </source>
</evidence>
<comment type="caution">
    <text evidence="3">The sequence shown here is derived from an EMBL/GenBank/DDBJ whole genome shotgun (WGS) entry which is preliminary data.</text>
</comment>
<dbReference type="InterPro" id="IPR011010">
    <property type="entry name" value="DNA_brk_join_enz"/>
</dbReference>
<dbReference type="EMBL" id="BARW01027879">
    <property type="protein sequence ID" value="GAJ06804.1"/>
    <property type="molecule type" value="Genomic_DNA"/>
</dbReference>
<protein>
    <recommendedName>
        <fullName evidence="2">Tyr recombinase domain-containing protein</fullName>
    </recommendedName>
</protein>
<organism evidence="3">
    <name type="scientific">marine sediment metagenome</name>
    <dbReference type="NCBI Taxonomy" id="412755"/>
    <lineage>
        <taxon>unclassified sequences</taxon>
        <taxon>metagenomes</taxon>
        <taxon>ecological metagenomes</taxon>
    </lineage>
</organism>
<accession>X1TNG5</accession>
<reference evidence="3" key="1">
    <citation type="journal article" date="2014" name="Front. Microbiol.">
        <title>High frequency of phylogenetically diverse reductive dehalogenase-homologous genes in deep subseafloor sedimentary metagenomes.</title>
        <authorList>
            <person name="Kawai M."/>
            <person name="Futagami T."/>
            <person name="Toyoda A."/>
            <person name="Takaki Y."/>
            <person name="Nishi S."/>
            <person name="Hori S."/>
            <person name="Arai W."/>
            <person name="Tsubouchi T."/>
            <person name="Morono Y."/>
            <person name="Uchiyama I."/>
            <person name="Ito T."/>
            <person name="Fujiyama A."/>
            <person name="Inagaki F."/>
            <person name="Takami H."/>
        </authorList>
    </citation>
    <scope>NUCLEOTIDE SEQUENCE</scope>
    <source>
        <strain evidence="3">Expedition CK06-06</strain>
    </source>
</reference>
<dbReference type="InterPro" id="IPR013762">
    <property type="entry name" value="Integrase-like_cat_sf"/>
</dbReference>
<dbReference type="SUPFAM" id="SSF56349">
    <property type="entry name" value="DNA breaking-rejoining enzymes"/>
    <property type="match status" value="1"/>
</dbReference>
<feature type="non-terminal residue" evidence="3">
    <location>
        <position position="1"/>
    </location>
</feature>
<dbReference type="GO" id="GO:0003677">
    <property type="term" value="F:DNA binding"/>
    <property type="evidence" value="ECO:0007669"/>
    <property type="project" value="InterPro"/>
</dbReference>